<keyword evidence="3" id="KW-1185">Reference proteome</keyword>
<feature type="compositionally biased region" description="Basic and acidic residues" evidence="1">
    <location>
        <begin position="91"/>
        <end position="116"/>
    </location>
</feature>
<dbReference type="AlphaFoldDB" id="A0A2P4ZJC0"/>
<evidence type="ECO:0000313" key="2">
    <source>
        <dbReference type="EMBL" id="PON24387.1"/>
    </source>
</evidence>
<feature type="compositionally biased region" description="Basic residues" evidence="1">
    <location>
        <begin position="70"/>
        <end position="85"/>
    </location>
</feature>
<accession>A0A2P4ZJC0</accession>
<dbReference type="GeneID" id="29986984"/>
<dbReference type="EMBL" id="JPDN02000023">
    <property type="protein sequence ID" value="PON24387.1"/>
    <property type="molecule type" value="Genomic_DNA"/>
</dbReference>
<reference evidence="2 3" key="1">
    <citation type="journal article" date="2016" name="Genome Announc.">
        <title>Draft Whole-Genome Sequence of Trichoderma gamsii T6085, a Promising Biocontrol Agent of Fusarium Head Blight on Wheat.</title>
        <authorList>
            <person name="Baroncelli R."/>
            <person name="Zapparata A."/>
            <person name="Piaggeschi G."/>
            <person name="Sarrocco S."/>
            <person name="Vannacci G."/>
        </authorList>
    </citation>
    <scope>NUCLEOTIDE SEQUENCE [LARGE SCALE GENOMIC DNA]</scope>
    <source>
        <strain evidence="2 3">T6085</strain>
    </source>
</reference>
<dbReference type="RefSeq" id="XP_018659991.1">
    <property type="nucleotide sequence ID" value="XM_018806901.1"/>
</dbReference>
<evidence type="ECO:0000256" key="1">
    <source>
        <dbReference type="SAM" id="MobiDB-lite"/>
    </source>
</evidence>
<comment type="caution">
    <text evidence="2">The sequence shown here is derived from an EMBL/GenBank/DDBJ whole genome shotgun (WGS) entry which is preliminary data.</text>
</comment>
<feature type="compositionally biased region" description="Basic and acidic residues" evidence="1">
    <location>
        <begin position="1"/>
        <end position="37"/>
    </location>
</feature>
<gene>
    <name evidence="2" type="ORF">TGAM01_v206719</name>
</gene>
<sequence>MDRPESRAKRAGESKRESEVEDVGEKKARDADARQEGDWECGGGFVMLLRVVVCALSSLNVQGSVGASIRRQHRFRGRRDPRRRGSCSMAKESKKRDVSDSVREKEKREERAREKTLAMTCGRSIVRPASVSRSETWDGENPG</sequence>
<feature type="region of interest" description="Disordered" evidence="1">
    <location>
        <begin position="68"/>
        <end position="143"/>
    </location>
</feature>
<name>A0A2P4ZJC0_9HYPO</name>
<dbReference type="Proteomes" id="UP000054821">
    <property type="component" value="Unassembled WGS sequence"/>
</dbReference>
<evidence type="ECO:0000313" key="3">
    <source>
        <dbReference type="Proteomes" id="UP000054821"/>
    </source>
</evidence>
<protein>
    <submittedName>
        <fullName evidence="2">Uncharacterized protein</fullName>
    </submittedName>
</protein>
<proteinExistence type="predicted"/>
<organism evidence="2 3">
    <name type="scientific">Trichoderma gamsii</name>
    <dbReference type="NCBI Taxonomy" id="398673"/>
    <lineage>
        <taxon>Eukaryota</taxon>
        <taxon>Fungi</taxon>
        <taxon>Dikarya</taxon>
        <taxon>Ascomycota</taxon>
        <taxon>Pezizomycotina</taxon>
        <taxon>Sordariomycetes</taxon>
        <taxon>Hypocreomycetidae</taxon>
        <taxon>Hypocreales</taxon>
        <taxon>Hypocreaceae</taxon>
        <taxon>Trichoderma</taxon>
    </lineage>
</organism>
<feature type="region of interest" description="Disordered" evidence="1">
    <location>
        <begin position="1"/>
        <end position="38"/>
    </location>
</feature>